<reference evidence="7 8" key="1">
    <citation type="submission" date="2019-02" db="EMBL/GenBank/DDBJ databases">
        <title>Genomic Encyclopedia of Type Strains, Phase IV (KMG-IV): sequencing the most valuable type-strain genomes for metagenomic binning, comparative biology and taxonomic classification.</title>
        <authorList>
            <person name="Goeker M."/>
        </authorList>
    </citation>
    <scope>NUCLEOTIDE SEQUENCE [LARGE SCALE GENOMIC DNA]</scope>
    <source>
        <strain evidence="7 8">DSM 18116</strain>
    </source>
</reference>
<dbReference type="OrthoDB" id="905812at2"/>
<evidence type="ECO:0000256" key="1">
    <source>
        <dbReference type="ARBA" id="ARBA00004442"/>
    </source>
</evidence>
<comment type="caution">
    <text evidence="7">The sequence shown here is derived from an EMBL/GenBank/DDBJ whole genome shotgun (WGS) entry which is preliminary data.</text>
</comment>
<protein>
    <submittedName>
        <fullName evidence="7">Outer membrane receptor protein involved in Fe transport</fullName>
    </submittedName>
</protein>
<keyword evidence="8" id="KW-1185">Reference proteome</keyword>
<dbReference type="Pfam" id="PF07715">
    <property type="entry name" value="Plug"/>
    <property type="match status" value="1"/>
</dbReference>
<keyword evidence="2" id="KW-0472">Membrane</keyword>
<dbReference type="SUPFAM" id="SSF56935">
    <property type="entry name" value="Porins"/>
    <property type="match status" value="1"/>
</dbReference>
<gene>
    <name evidence="7" type="ORF">EV199_3649</name>
</gene>
<sequence>MRTLFVVVLILIAQVVTAQPSEDGDVTITVNNNQQQPLSLASVTMLKAKDSSIVRTGMTDSSGKLVFENIPSGKYLFRITMVDHITQYAGPIEFSSGKANLPLTVTLLRSNASLQEVTISARRPLIRFAPDKTIVSVDNSITSTGANVLEVLEKSPGVSVDRDGNVSLKGRSNVLVLIDGKPTYLSGSELNSLLSGMSASQLEQIELMDNPPSKYDATGNAGVINIKTKKNKQQGFNGTASTAYQQGRKQRSIHSLAMNYRQGPLNAFMNYNLNEGGFLIYLYALRKYFDPGTTNANAVLQQPGRIEGRGQNHSLKLGLDYTISKKTSLGILANGFYQYRRTRNKAEAEWLNDLDQKDSVINTNGYSTLNWRNGAVNINARHNFSADQELTMDFDWLGYNIQNYQLFRNIREGNNGYDEAEKGEIPTKIKILTGKADYSQRFGETMKLEAGWKSSRIRTDNYAGYELNTNGDWINNPDKTNQFVYIENIHAAYGNFEKAWDKFTVQAGLRFEHTGYDAEQMGNALRKDSAFSRNYNSFFPTTYLQYKLDSSSSFTLSAGRRIDRPVFQNLNPFEMILNKYTSQRGNPFLLPQYTWNFQLSHVYKEWLMTTVSYSRTSDYLAQLFHIKPDGSFLYSYGNVGNKQTLGLSVSVQLQPASWWNMSLQTDLIHKRFKAVLWKELTPTITQLNANINNQFKFKKGWAAELTAYYITRSQEDIQEVVEPTGQVGAGISKSMFKNKATIKLAFRDIFYTQAMNGLTQFKDSEEYFETRRDSRVAVLSFTWRFGKTFKGGVKRSGSADDEMRRVGSGG</sequence>
<dbReference type="Proteomes" id="UP000293874">
    <property type="component" value="Unassembled WGS sequence"/>
</dbReference>
<keyword evidence="7" id="KW-0675">Receptor</keyword>
<feature type="signal peptide" evidence="4">
    <location>
        <begin position="1"/>
        <end position="18"/>
    </location>
</feature>
<proteinExistence type="predicted"/>
<dbReference type="EMBL" id="SGXA01000002">
    <property type="protein sequence ID" value="RZS71741.1"/>
    <property type="molecule type" value="Genomic_DNA"/>
</dbReference>
<dbReference type="InterPro" id="IPR012910">
    <property type="entry name" value="Plug_dom"/>
</dbReference>
<evidence type="ECO:0000313" key="7">
    <source>
        <dbReference type="EMBL" id="RZS71741.1"/>
    </source>
</evidence>
<dbReference type="AlphaFoldDB" id="A0A4V2F0Y4"/>
<comment type="subcellular location">
    <subcellularLocation>
        <location evidence="1">Cell outer membrane</location>
    </subcellularLocation>
</comment>
<evidence type="ECO:0000259" key="5">
    <source>
        <dbReference type="Pfam" id="PF07715"/>
    </source>
</evidence>
<feature type="chain" id="PRO_5020782285" evidence="4">
    <location>
        <begin position="19"/>
        <end position="810"/>
    </location>
</feature>
<evidence type="ECO:0000256" key="2">
    <source>
        <dbReference type="ARBA" id="ARBA00023136"/>
    </source>
</evidence>
<dbReference type="Gene3D" id="2.40.170.20">
    <property type="entry name" value="TonB-dependent receptor, beta-barrel domain"/>
    <property type="match status" value="1"/>
</dbReference>
<feature type="domain" description="TonB-dependent receptor plug" evidence="5">
    <location>
        <begin position="141"/>
        <end position="223"/>
    </location>
</feature>
<organism evidence="7 8">
    <name type="scientific">Pseudobacter ginsenosidimutans</name>
    <dbReference type="NCBI Taxonomy" id="661488"/>
    <lineage>
        <taxon>Bacteria</taxon>
        <taxon>Pseudomonadati</taxon>
        <taxon>Bacteroidota</taxon>
        <taxon>Chitinophagia</taxon>
        <taxon>Chitinophagales</taxon>
        <taxon>Chitinophagaceae</taxon>
        <taxon>Pseudobacter</taxon>
    </lineage>
</organism>
<dbReference type="Pfam" id="PF14905">
    <property type="entry name" value="OMP_b-brl_3"/>
    <property type="match status" value="1"/>
</dbReference>
<dbReference type="Gene3D" id="2.170.130.10">
    <property type="entry name" value="TonB-dependent receptor, plug domain"/>
    <property type="match status" value="1"/>
</dbReference>
<dbReference type="GO" id="GO:0009279">
    <property type="term" value="C:cell outer membrane"/>
    <property type="evidence" value="ECO:0007669"/>
    <property type="project" value="UniProtKB-SubCell"/>
</dbReference>
<dbReference type="PANTHER" id="PTHR40980:SF4">
    <property type="entry name" value="TONB-DEPENDENT RECEPTOR-LIKE BETA-BARREL DOMAIN-CONTAINING PROTEIN"/>
    <property type="match status" value="1"/>
</dbReference>
<keyword evidence="3" id="KW-0998">Cell outer membrane</keyword>
<dbReference type="Gene3D" id="2.60.40.10">
    <property type="entry name" value="Immunoglobulins"/>
    <property type="match status" value="1"/>
</dbReference>
<dbReference type="InterPro" id="IPR036942">
    <property type="entry name" value="Beta-barrel_TonB_sf"/>
</dbReference>
<evidence type="ECO:0000256" key="4">
    <source>
        <dbReference type="SAM" id="SignalP"/>
    </source>
</evidence>
<dbReference type="RefSeq" id="WP_130542216.1">
    <property type="nucleotide sequence ID" value="NZ_CP042431.1"/>
</dbReference>
<feature type="domain" description="Outer membrane protein beta-barrel" evidence="6">
    <location>
        <begin position="383"/>
        <end position="783"/>
    </location>
</feature>
<evidence type="ECO:0000259" key="6">
    <source>
        <dbReference type="Pfam" id="PF14905"/>
    </source>
</evidence>
<dbReference type="SUPFAM" id="SSF49478">
    <property type="entry name" value="Cna protein B-type domain"/>
    <property type="match status" value="1"/>
</dbReference>
<evidence type="ECO:0000313" key="8">
    <source>
        <dbReference type="Proteomes" id="UP000293874"/>
    </source>
</evidence>
<accession>A0A4V2F0Y4</accession>
<keyword evidence="4" id="KW-0732">Signal</keyword>
<dbReference type="InterPro" id="IPR037066">
    <property type="entry name" value="Plug_dom_sf"/>
</dbReference>
<dbReference type="PANTHER" id="PTHR40980">
    <property type="entry name" value="PLUG DOMAIN-CONTAINING PROTEIN"/>
    <property type="match status" value="1"/>
</dbReference>
<dbReference type="InterPro" id="IPR013783">
    <property type="entry name" value="Ig-like_fold"/>
</dbReference>
<name>A0A4V2F0Y4_9BACT</name>
<evidence type="ECO:0000256" key="3">
    <source>
        <dbReference type="ARBA" id="ARBA00023237"/>
    </source>
</evidence>
<dbReference type="InterPro" id="IPR041700">
    <property type="entry name" value="OMP_b-brl_3"/>
</dbReference>